<dbReference type="InterPro" id="IPR013785">
    <property type="entry name" value="Aldolase_TIM"/>
</dbReference>
<dbReference type="InterPro" id="IPR057736">
    <property type="entry name" value="SAF_PseI/NeuA/NeuB"/>
</dbReference>
<dbReference type="InterPro" id="IPR036732">
    <property type="entry name" value="AFP_Neu5c_C_sf"/>
</dbReference>
<dbReference type="SMART" id="SM00858">
    <property type="entry name" value="SAF"/>
    <property type="match status" value="1"/>
</dbReference>
<dbReference type="SUPFAM" id="SSF51269">
    <property type="entry name" value="AFP III-like domain"/>
    <property type="match status" value="1"/>
</dbReference>
<proteinExistence type="predicted"/>
<dbReference type="Proteomes" id="UP000027778">
    <property type="component" value="Unassembled WGS sequence"/>
</dbReference>
<organism evidence="2 3">
    <name type="scientific">Bacillus gaemokensis</name>
    <dbReference type="NCBI Taxonomy" id="574375"/>
    <lineage>
        <taxon>Bacteria</taxon>
        <taxon>Bacillati</taxon>
        <taxon>Bacillota</taxon>
        <taxon>Bacilli</taxon>
        <taxon>Bacillales</taxon>
        <taxon>Bacillaceae</taxon>
        <taxon>Bacillus</taxon>
        <taxon>Bacillus cereus group</taxon>
    </lineage>
</organism>
<dbReference type="OrthoDB" id="9814210at2"/>
<dbReference type="Gene3D" id="3.90.1210.10">
    <property type="entry name" value="Antifreeze-like/N-acetylneuraminic acid synthase C-terminal domain"/>
    <property type="match status" value="1"/>
</dbReference>
<feature type="domain" description="AFP-like" evidence="1">
    <location>
        <begin position="278"/>
        <end position="336"/>
    </location>
</feature>
<dbReference type="PROSITE" id="PS50844">
    <property type="entry name" value="AFP_LIKE"/>
    <property type="match status" value="1"/>
</dbReference>
<evidence type="ECO:0000313" key="3">
    <source>
        <dbReference type="Proteomes" id="UP000027778"/>
    </source>
</evidence>
<dbReference type="Pfam" id="PF03102">
    <property type="entry name" value="NeuB"/>
    <property type="match status" value="1"/>
</dbReference>
<gene>
    <name evidence="2" type="ORF">BAGA_19435</name>
</gene>
<name>A0A073K7G4_9BACI</name>
<dbReference type="Pfam" id="PF08666">
    <property type="entry name" value="SAF"/>
    <property type="match status" value="1"/>
</dbReference>
<dbReference type="InterPro" id="IPR013132">
    <property type="entry name" value="PseI/NeuA/B-like_N"/>
</dbReference>
<dbReference type="GO" id="GO:0047444">
    <property type="term" value="F:N-acylneuraminate-9-phosphate synthase activity"/>
    <property type="evidence" value="ECO:0007669"/>
    <property type="project" value="TreeGrafter"/>
</dbReference>
<dbReference type="SUPFAM" id="SSF51569">
    <property type="entry name" value="Aldolase"/>
    <property type="match status" value="1"/>
</dbReference>
<evidence type="ECO:0000259" key="1">
    <source>
        <dbReference type="PROSITE" id="PS50844"/>
    </source>
</evidence>
<protein>
    <recommendedName>
        <fullName evidence="1">AFP-like domain-containing protein</fullName>
    </recommendedName>
</protein>
<dbReference type="InterPro" id="IPR013974">
    <property type="entry name" value="SAF"/>
</dbReference>
<dbReference type="STRING" id="574375.AZF08_17815"/>
<dbReference type="PANTHER" id="PTHR42966:SF1">
    <property type="entry name" value="SIALIC ACID SYNTHASE"/>
    <property type="match status" value="1"/>
</dbReference>
<dbReference type="GO" id="GO:0016051">
    <property type="term" value="P:carbohydrate biosynthetic process"/>
    <property type="evidence" value="ECO:0007669"/>
    <property type="project" value="InterPro"/>
</dbReference>
<accession>A0A073K7G4</accession>
<dbReference type="CDD" id="cd11615">
    <property type="entry name" value="SAF_NeuB_like"/>
    <property type="match status" value="1"/>
</dbReference>
<dbReference type="InterPro" id="IPR006190">
    <property type="entry name" value="SAF_AFP_Neu5Ac"/>
</dbReference>
<dbReference type="Gene3D" id="3.20.20.70">
    <property type="entry name" value="Aldolase class I"/>
    <property type="match status" value="1"/>
</dbReference>
<dbReference type="InterPro" id="IPR051690">
    <property type="entry name" value="PseI-like"/>
</dbReference>
<sequence>MRKFNINGKLIGDDSSVFVIAEAGINHAGSFIEAKKMVEVANLSMADAVTFQHIAYNDIDCRKSSKTKLDWDKWRLSDEQIIELFDDAHRFGLSTTACVVDFKSLEFIVKSGADFLKIVSGDITCHPFLAECAKTGLPIFLSTGSALLPEIEDALEVIDKSGGKNVVVYQTNTKYPTPPNEVDLKVMEVLKKFKYPVGFCDHTAGTAISLAAVTLGAHVIEKHFSLDATIKRPDYEVSINPHELNQFVTDIRNIKEAIGAPIKRRHTDDTNFILTRRSLVACNDMAKGTKIQWSDLTYKRPGTGTQPSEAKNFIDRTLKYDVSKDDQLYEDMLEEI</sequence>
<dbReference type="AlphaFoldDB" id="A0A073K7G4"/>
<comment type="caution">
    <text evidence="2">The sequence shown here is derived from an EMBL/GenBank/DDBJ whole genome shotgun (WGS) entry which is preliminary data.</text>
</comment>
<dbReference type="PANTHER" id="PTHR42966">
    <property type="entry name" value="N-ACETYLNEURAMINATE SYNTHASE"/>
    <property type="match status" value="1"/>
</dbReference>
<dbReference type="RefSeq" id="WP_033677500.1">
    <property type="nucleotide sequence ID" value="NZ_JOTM01000031.1"/>
</dbReference>
<keyword evidence="3" id="KW-1185">Reference proteome</keyword>
<reference evidence="2 3" key="1">
    <citation type="submission" date="2014-06" db="EMBL/GenBank/DDBJ databases">
        <title>Draft genome sequence of Bacillus gaemokensis JCM 15801 (MCCC 1A00707).</title>
        <authorList>
            <person name="Lai Q."/>
            <person name="Liu Y."/>
            <person name="Shao Z."/>
        </authorList>
    </citation>
    <scope>NUCLEOTIDE SEQUENCE [LARGE SCALE GENOMIC DNA]</scope>
    <source>
        <strain evidence="2 3">JCM 15801</strain>
    </source>
</reference>
<dbReference type="eggNOG" id="COG2089">
    <property type="taxonomic scope" value="Bacteria"/>
</dbReference>
<dbReference type="EMBL" id="JOTM01000031">
    <property type="protein sequence ID" value="KEK22451.1"/>
    <property type="molecule type" value="Genomic_DNA"/>
</dbReference>
<evidence type="ECO:0000313" key="2">
    <source>
        <dbReference type="EMBL" id="KEK22451.1"/>
    </source>
</evidence>